<sequence>MENVKLTVMQKKFCDYYIELGNATEAAIKAGYSKKTARQTGNENLTKPYIKNYIDEKMKEIEDKQIAKAEEVLKYLTSVMRGEETEEVAILVGEGMQELVSKSISAKERIKAAELLGKRYSLFTDKVDIDGNVGVQIIDDIESREHEED</sequence>
<dbReference type="PANTHER" id="PTHR41328">
    <property type="entry name" value="TERMINASE SMALL SUBUNIT-RELATED"/>
    <property type="match status" value="1"/>
</dbReference>
<gene>
    <name evidence="1" type="ORF">KQI42_20115</name>
</gene>
<keyword evidence="2" id="KW-1185">Reference proteome</keyword>
<name>A0ABS6EDJ7_9FIRM</name>
<dbReference type="PANTHER" id="PTHR41328:SF2">
    <property type="entry name" value="TERMINASE SMALL SUBUNIT"/>
    <property type="match status" value="1"/>
</dbReference>
<dbReference type="RefSeq" id="WP_216522444.1">
    <property type="nucleotide sequence ID" value="NZ_JAHLPM010000031.1"/>
</dbReference>
<accession>A0ABS6EDJ7</accession>
<proteinExistence type="predicted"/>
<dbReference type="InterPro" id="IPR052404">
    <property type="entry name" value="SPP1-like_terminase"/>
</dbReference>
<comment type="caution">
    <text evidence="1">The sequence shown here is derived from an EMBL/GenBank/DDBJ whole genome shotgun (WGS) entry which is preliminary data.</text>
</comment>
<dbReference type="EMBL" id="JAHLPM010000031">
    <property type="protein sequence ID" value="MBU5440304.1"/>
    <property type="molecule type" value="Genomic_DNA"/>
</dbReference>
<organism evidence="1 2">
    <name type="scientific">Tissierella simiarum</name>
    <dbReference type="NCBI Taxonomy" id="2841534"/>
    <lineage>
        <taxon>Bacteria</taxon>
        <taxon>Bacillati</taxon>
        <taxon>Bacillota</taxon>
        <taxon>Tissierellia</taxon>
        <taxon>Tissierellales</taxon>
        <taxon>Tissierellaceae</taxon>
        <taxon>Tissierella</taxon>
    </lineage>
</organism>
<dbReference type="Pfam" id="PF03592">
    <property type="entry name" value="Terminase_2"/>
    <property type="match status" value="1"/>
</dbReference>
<evidence type="ECO:0000313" key="2">
    <source>
        <dbReference type="Proteomes" id="UP000749471"/>
    </source>
</evidence>
<dbReference type="Proteomes" id="UP000749471">
    <property type="component" value="Unassembled WGS sequence"/>
</dbReference>
<evidence type="ECO:0000313" key="1">
    <source>
        <dbReference type="EMBL" id="MBU5440304.1"/>
    </source>
</evidence>
<protein>
    <submittedName>
        <fullName evidence="1">Terminase small subunit</fullName>
    </submittedName>
</protein>
<reference evidence="1 2" key="1">
    <citation type="submission" date="2021-06" db="EMBL/GenBank/DDBJ databases">
        <authorList>
            <person name="Sun Q."/>
            <person name="Li D."/>
        </authorList>
    </citation>
    <scope>NUCLEOTIDE SEQUENCE [LARGE SCALE GENOMIC DNA]</scope>
    <source>
        <strain evidence="1 2">MSJ-40</strain>
    </source>
</reference>
<dbReference type="InterPro" id="IPR005335">
    <property type="entry name" value="Terminase_ssu"/>
</dbReference>